<dbReference type="Proteomes" id="UP000255070">
    <property type="component" value="Unassembled WGS sequence"/>
</dbReference>
<evidence type="ECO:0000256" key="1">
    <source>
        <dbReference type="SAM" id="MobiDB-lite"/>
    </source>
</evidence>
<accession>A0A8B4SA95</accession>
<dbReference type="EMBL" id="UFXL01000001">
    <property type="protein sequence ID" value="SUY79210.1"/>
    <property type="molecule type" value="Genomic_DNA"/>
</dbReference>
<keyword evidence="3" id="KW-1185">Reference proteome</keyword>
<comment type="caution">
    <text evidence="2">The sequence shown here is derived from an EMBL/GenBank/DDBJ whole genome shotgun (WGS) entry which is preliminary data.</text>
</comment>
<protein>
    <submittedName>
        <fullName evidence="2">Uncharacterized protein</fullName>
    </submittedName>
</protein>
<sequence>MSIFRSCAQVHLSFYSGSHHCKSPEAIRKNDYADKRLDADFWSWRWRNITDGLVVCRAPSHGNSHLELRNAWTLVPSLAQRYLVSQVSQRGSTNGRRKCRWLDAALSDRNCFRAGICARYRAPVDRSACLGSSADFWRGDSAFPVDRLATSARGWIRKCENTSSMAQPRSESGDASGFWSQPIPLRQSLHGTLTTASRR</sequence>
<reference evidence="2 3" key="1">
    <citation type="submission" date="2018-06" db="EMBL/GenBank/DDBJ databases">
        <authorList>
            <consortium name="Pathogen Informatics"/>
            <person name="Doyle S."/>
        </authorList>
    </citation>
    <scope>NUCLEOTIDE SEQUENCE [LARGE SCALE GENOMIC DNA]</scope>
    <source>
        <strain evidence="2 3">NCTC10698</strain>
    </source>
</reference>
<evidence type="ECO:0000313" key="2">
    <source>
        <dbReference type="EMBL" id="SUY79210.1"/>
    </source>
</evidence>
<feature type="region of interest" description="Disordered" evidence="1">
    <location>
        <begin position="162"/>
        <end position="183"/>
    </location>
</feature>
<organism evidence="2 3">
    <name type="scientific">Comamonas testosteroni</name>
    <name type="common">Pseudomonas testosteroni</name>
    <dbReference type="NCBI Taxonomy" id="285"/>
    <lineage>
        <taxon>Bacteria</taxon>
        <taxon>Pseudomonadati</taxon>
        <taxon>Pseudomonadota</taxon>
        <taxon>Betaproteobacteria</taxon>
        <taxon>Burkholderiales</taxon>
        <taxon>Comamonadaceae</taxon>
        <taxon>Comamonas</taxon>
    </lineage>
</organism>
<evidence type="ECO:0000313" key="3">
    <source>
        <dbReference type="Proteomes" id="UP000255070"/>
    </source>
</evidence>
<proteinExistence type="predicted"/>
<gene>
    <name evidence="2" type="ORF">NCTC10698_04143</name>
</gene>
<dbReference type="AlphaFoldDB" id="A0A8B4SA95"/>
<name>A0A8B4SA95_COMTE</name>